<dbReference type="OrthoDB" id="1048788at2"/>
<dbReference type="EMBL" id="FNBN01000010">
    <property type="protein sequence ID" value="SDH24844.1"/>
    <property type="molecule type" value="Genomic_DNA"/>
</dbReference>
<dbReference type="AlphaFoldDB" id="A0A1G8AVG4"/>
<dbReference type="STRING" id="104663.SAMN04488121_1102"/>
<dbReference type="InterPro" id="IPR024294">
    <property type="entry name" value="DUF3810"/>
</dbReference>
<feature type="transmembrane region" description="Helical" evidence="1">
    <location>
        <begin position="12"/>
        <end position="30"/>
    </location>
</feature>
<protein>
    <recommendedName>
        <fullName evidence="4">DUF3810 domain-containing protein</fullName>
    </recommendedName>
</protein>
<dbReference type="Pfam" id="PF12725">
    <property type="entry name" value="DUF3810"/>
    <property type="match status" value="1"/>
</dbReference>
<evidence type="ECO:0008006" key="4">
    <source>
        <dbReference type="Google" id="ProtNLM"/>
    </source>
</evidence>
<feature type="transmembrane region" description="Helical" evidence="1">
    <location>
        <begin position="64"/>
        <end position="82"/>
    </location>
</feature>
<feature type="transmembrane region" description="Helical" evidence="1">
    <location>
        <begin position="94"/>
        <end position="116"/>
    </location>
</feature>
<proteinExistence type="predicted"/>
<sequence length="361" mass="41779">MDFKIKIKGIGVRILITVLCICVLQALFTFSDRFSGYYFHRLYSWISLLLRKVLGKVPFSVGDVIYAAWIITLIVYLLNICYKIIKRQWGRLGILILRGIQSLLTVYLVFMLFWGLNYDRNSLEKDLHLDVDEYTTDQLYQLADTLRQRVNQCKIALGDSVNATHPGADSAAMFSQAVMAYDLAGKQWPSLQYENACIKPTLYSPLLNYMGVGGYLNPFTGEAQVNVTTPGFLHPFTICHEVAHQLGYAPEQEANFVGYLVADNYPDARFRYAANFEMFMYSVRQLRRQDTTLAGELWRNTVPGIRADMRQMRDFYDRYRSPVDDYTAMIYDQYLKANRQEKGIHSYSEVVGWLIAYFKIR</sequence>
<evidence type="ECO:0000256" key="1">
    <source>
        <dbReference type="SAM" id="Phobius"/>
    </source>
</evidence>
<organism evidence="2 3">
    <name type="scientific">Chitinophaga filiformis</name>
    <name type="common">Myxococcus filiformis</name>
    <name type="synonym">Flexibacter filiformis</name>
    <dbReference type="NCBI Taxonomy" id="104663"/>
    <lineage>
        <taxon>Bacteria</taxon>
        <taxon>Pseudomonadati</taxon>
        <taxon>Bacteroidota</taxon>
        <taxon>Chitinophagia</taxon>
        <taxon>Chitinophagales</taxon>
        <taxon>Chitinophagaceae</taxon>
        <taxon>Chitinophaga</taxon>
    </lineage>
</organism>
<reference evidence="2 3" key="1">
    <citation type="submission" date="2016-10" db="EMBL/GenBank/DDBJ databases">
        <authorList>
            <person name="de Groot N.N."/>
        </authorList>
    </citation>
    <scope>NUCLEOTIDE SEQUENCE [LARGE SCALE GENOMIC DNA]</scope>
    <source>
        <strain evidence="2 3">DSM 527</strain>
    </source>
</reference>
<keyword evidence="1" id="KW-1133">Transmembrane helix</keyword>
<keyword evidence="1" id="KW-0472">Membrane</keyword>
<evidence type="ECO:0000313" key="3">
    <source>
        <dbReference type="Proteomes" id="UP000199045"/>
    </source>
</evidence>
<keyword evidence="1" id="KW-0812">Transmembrane</keyword>
<accession>A0A1G8AVG4</accession>
<name>A0A1G8AVG4_CHIFI</name>
<evidence type="ECO:0000313" key="2">
    <source>
        <dbReference type="EMBL" id="SDH24844.1"/>
    </source>
</evidence>
<dbReference type="RefSeq" id="WP_089837281.1">
    <property type="nucleotide sequence ID" value="NZ_FNBN01000010.1"/>
</dbReference>
<dbReference type="Proteomes" id="UP000199045">
    <property type="component" value="Unassembled WGS sequence"/>
</dbReference>
<gene>
    <name evidence="2" type="ORF">SAMN04488121_1102</name>
</gene>